<dbReference type="PANTHER" id="PTHR37984:SF5">
    <property type="entry name" value="PROTEIN NYNRIN-LIKE"/>
    <property type="match status" value="1"/>
</dbReference>
<dbReference type="Proteomes" id="UP000054988">
    <property type="component" value="Unassembled WGS sequence"/>
</dbReference>
<proteinExistence type="predicted"/>
<organism evidence="1 2">
    <name type="scientific">Moniliophthora roreri</name>
    <name type="common">Frosty pod rot fungus</name>
    <name type="synonym">Monilia roreri</name>
    <dbReference type="NCBI Taxonomy" id="221103"/>
    <lineage>
        <taxon>Eukaryota</taxon>
        <taxon>Fungi</taxon>
        <taxon>Dikarya</taxon>
        <taxon>Basidiomycota</taxon>
        <taxon>Agaricomycotina</taxon>
        <taxon>Agaricomycetes</taxon>
        <taxon>Agaricomycetidae</taxon>
        <taxon>Agaricales</taxon>
        <taxon>Marasmiineae</taxon>
        <taxon>Marasmiaceae</taxon>
        <taxon>Moniliophthora</taxon>
    </lineage>
</organism>
<sequence length="178" mass="20494">MGGKYKVVVLSDYKNLTYFHIAQKLNGRQAQWSLLLSEFNLSLVHMPGTSMTQADALSQWNHEGHEEDNNNDNTILLPNRLFIKGINLDLGTKIAERLGLDNFHKLALEQLLQQGVPPIKSALSDWEIRDGLLLFKDQIYIPDDLELRRRVVQLIHEMPGVGHPGQWNTLEQVQRDFW</sequence>
<protein>
    <recommendedName>
        <fullName evidence="3">Reverse transcriptase-rnase h-integrase</fullName>
    </recommendedName>
</protein>
<gene>
    <name evidence="1" type="ORF">WG66_16169</name>
</gene>
<dbReference type="AlphaFoldDB" id="A0A0W0F4I5"/>
<dbReference type="PANTHER" id="PTHR37984">
    <property type="entry name" value="PROTEIN CBG26694"/>
    <property type="match status" value="1"/>
</dbReference>
<dbReference type="Gene3D" id="1.10.340.70">
    <property type="match status" value="1"/>
</dbReference>
<evidence type="ECO:0000313" key="2">
    <source>
        <dbReference type="Proteomes" id="UP000054988"/>
    </source>
</evidence>
<reference evidence="1 2" key="1">
    <citation type="submission" date="2015-12" db="EMBL/GenBank/DDBJ databases">
        <title>Draft genome sequence of Moniliophthora roreri, the causal agent of frosty pod rot of cacao.</title>
        <authorList>
            <person name="Aime M.C."/>
            <person name="Diaz-Valderrama J.R."/>
            <person name="Kijpornyongpan T."/>
            <person name="Phillips-Mora W."/>
        </authorList>
    </citation>
    <scope>NUCLEOTIDE SEQUENCE [LARGE SCALE GENOMIC DNA]</scope>
    <source>
        <strain evidence="1 2">MCA 2952</strain>
    </source>
</reference>
<dbReference type="InterPro" id="IPR050951">
    <property type="entry name" value="Retrovirus_Pol_polyprotein"/>
</dbReference>
<name>A0A0W0F4I5_MONRR</name>
<evidence type="ECO:0000313" key="1">
    <source>
        <dbReference type="EMBL" id="KTB31246.1"/>
    </source>
</evidence>
<evidence type="ECO:0008006" key="3">
    <source>
        <dbReference type="Google" id="ProtNLM"/>
    </source>
</evidence>
<comment type="caution">
    <text evidence="1">The sequence shown here is derived from an EMBL/GenBank/DDBJ whole genome shotgun (WGS) entry which is preliminary data.</text>
</comment>
<dbReference type="EMBL" id="LATX01002343">
    <property type="protein sequence ID" value="KTB31246.1"/>
    <property type="molecule type" value="Genomic_DNA"/>
</dbReference>
<accession>A0A0W0F4I5</accession>